<dbReference type="InterPro" id="IPR041657">
    <property type="entry name" value="HTH_17"/>
</dbReference>
<dbReference type="NCBIfam" id="TIGR01764">
    <property type="entry name" value="excise"/>
    <property type="match status" value="1"/>
</dbReference>
<dbReference type="AlphaFoldDB" id="A0A2A3ZTS5"/>
<name>A0A2A3ZTS5_BREAU</name>
<protein>
    <submittedName>
        <fullName evidence="2">DNA-binding protein</fullName>
    </submittedName>
</protein>
<dbReference type="Proteomes" id="UP000217881">
    <property type="component" value="Unassembled WGS sequence"/>
</dbReference>
<accession>A0A2A3ZTS5</accession>
<dbReference type="InterPro" id="IPR009061">
    <property type="entry name" value="DNA-bd_dom_put_sf"/>
</dbReference>
<evidence type="ECO:0000259" key="1">
    <source>
        <dbReference type="Pfam" id="PF12728"/>
    </source>
</evidence>
<gene>
    <name evidence="2" type="ORF">CIK59_04985</name>
</gene>
<sequence length="79" mass="8483">MRDISVTLDDLRASRNAVITRAEAAAALGVDPRTITASIENGSIPSVKLGRRVVIPREKFLRIFDGDDAHSTVPGTPAR</sequence>
<evidence type="ECO:0000313" key="2">
    <source>
        <dbReference type="EMBL" id="PCC54863.1"/>
    </source>
</evidence>
<feature type="domain" description="Helix-turn-helix" evidence="1">
    <location>
        <begin position="20"/>
        <end position="62"/>
    </location>
</feature>
<dbReference type="SUPFAM" id="SSF46955">
    <property type="entry name" value="Putative DNA-binding domain"/>
    <property type="match status" value="1"/>
</dbReference>
<reference evidence="2 3" key="1">
    <citation type="journal article" date="2017" name="Elife">
        <title>Extensive horizontal gene transfer in cheese-associated bacteria.</title>
        <authorList>
            <person name="Bonham K.S."/>
            <person name="Wolfe B.E."/>
            <person name="Dutton R.J."/>
        </authorList>
    </citation>
    <scope>NUCLEOTIDE SEQUENCE [LARGE SCALE GENOMIC DNA]</scope>
    <source>
        <strain evidence="2 3">738_8</strain>
    </source>
</reference>
<comment type="caution">
    <text evidence="2">The sequence shown here is derived from an EMBL/GenBank/DDBJ whole genome shotgun (WGS) entry which is preliminary data.</text>
</comment>
<dbReference type="GO" id="GO:0003677">
    <property type="term" value="F:DNA binding"/>
    <property type="evidence" value="ECO:0007669"/>
    <property type="project" value="UniProtKB-KW"/>
</dbReference>
<proteinExistence type="predicted"/>
<dbReference type="InterPro" id="IPR010093">
    <property type="entry name" value="SinI_DNA-bd"/>
</dbReference>
<dbReference type="Pfam" id="PF12728">
    <property type="entry name" value="HTH_17"/>
    <property type="match status" value="1"/>
</dbReference>
<dbReference type="EMBL" id="NRHA01000007">
    <property type="protein sequence ID" value="PCC54863.1"/>
    <property type="molecule type" value="Genomic_DNA"/>
</dbReference>
<organism evidence="2 3">
    <name type="scientific">Brevibacterium aurantiacum</name>
    <dbReference type="NCBI Taxonomy" id="273384"/>
    <lineage>
        <taxon>Bacteria</taxon>
        <taxon>Bacillati</taxon>
        <taxon>Actinomycetota</taxon>
        <taxon>Actinomycetes</taxon>
        <taxon>Micrococcales</taxon>
        <taxon>Brevibacteriaceae</taxon>
        <taxon>Brevibacterium</taxon>
    </lineage>
</organism>
<evidence type="ECO:0000313" key="3">
    <source>
        <dbReference type="Proteomes" id="UP000217881"/>
    </source>
</evidence>
<keyword evidence="2" id="KW-0238">DNA-binding</keyword>